<keyword evidence="2" id="KW-0805">Transcription regulation</keyword>
<feature type="compositionally biased region" description="Basic and acidic residues" evidence="6">
    <location>
        <begin position="154"/>
        <end position="195"/>
    </location>
</feature>
<evidence type="ECO:0000256" key="3">
    <source>
        <dbReference type="ARBA" id="ARBA00023125"/>
    </source>
</evidence>
<proteinExistence type="predicted"/>
<feature type="compositionally biased region" description="Polar residues" evidence="6">
    <location>
        <begin position="328"/>
        <end position="338"/>
    </location>
</feature>
<dbReference type="SUPFAM" id="SSF54171">
    <property type="entry name" value="DNA-binding domain"/>
    <property type="match status" value="1"/>
</dbReference>
<evidence type="ECO:0000256" key="4">
    <source>
        <dbReference type="ARBA" id="ARBA00023163"/>
    </source>
</evidence>
<dbReference type="Proteomes" id="UP001291623">
    <property type="component" value="Unassembled WGS sequence"/>
</dbReference>
<evidence type="ECO:0000256" key="1">
    <source>
        <dbReference type="ARBA" id="ARBA00004123"/>
    </source>
</evidence>
<evidence type="ECO:0000313" key="8">
    <source>
        <dbReference type="EMBL" id="KAK4362190.1"/>
    </source>
</evidence>
<feature type="region of interest" description="Disordered" evidence="6">
    <location>
        <begin position="84"/>
        <end position="196"/>
    </location>
</feature>
<dbReference type="InterPro" id="IPR039622">
    <property type="entry name" value="MBD10/11"/>
</dbReference>
<dbReference type="PANTHER" id="PTHR33729:SF8">
    <property type="entry name" value="METHYL-CPG-BINDING DOMAIN-CONTAINING PROTEIN 11-LIKE"/>
    <property type="match status" value="1"/>
</dbReference>
<accession>A0AAE1S2D7</accession>
<organism evidence="8 9">
    <name type="scientific">Anisodus tanguticus</name>
    <dbReference type="NCBI Taxonomy" id="243964"/>
    <lineage>
        <taxon>Eukaryota</taxon>
        <taxon>Viridiplantae</taxon>
        <taxon>Streptophyta</taxon>
        <taxon>Embryophyta</taxon>
        <taxon>Tracheophyta</taxon>
        <taxon>Spermatophyta</taxon>
        <taxon>Magnoliopsida</taxon>
        <taxon>eudicotyledons</taxon>
        <taxon>Gunneridae</taxon>
        <taxon>Pentapetalae</taxon>
        <taxon>asterids</taxon>
        <taxon>lamiids</taxon>
        <taxon>Solanales</taxon>
        <taxon>Solanaceae</taxon>
        <taxon>Solanoideae</taxon>
        <taxon>Hyoscyameae</taxon>
        <taxon>Anisodus</taxon>
    </lineage>
</organism>
<gene>
    <name evidence="8" type="ORF">RND71_017431</name>
</gene>
<evidence type="ECO:0000256" key="6">
    <source>
        <dbReference type="SAM" id="MobiDB-lite"/>
    </source>
</evidence>
<comment type="caution">
    <text evidence="8">The sequence shown here is derived from an EMBL/GenBank/DDBJ whole genome shotgun (WGS) entry which is preliminary data.</text>
</comment>
<dbReference type="PROSITE" id="PS50982">
    <property type="entry name" value="MBD"/>
    <property type="match status" value="1"/>
</dbReference>
<reference evidence="8" key="1">
    <citation type="submission" date="2023-12" db="EMBL/GenBank/DDBJ databases">
        <title>Genome assembly of Anisodus tanguticus.</title>
        <authorList>
            <person name="Wang Y.-J."/>
        </authorList>
    </citation>
    <scope>NUCLEOTIDE SEQUENCE</scope>
    <source>
        <strain evidence="8">KB-2021</strain>
        <tissue evidence="8">Leaf</tissue>
    </source>
</reference>
<feature type="compositionally biased region" description="Basic and acidic residues" evidence="6">
    <location>
        <begin position="111"/>
        <end position="147"/>
    </location>
</feature>
<keyword evidence="3" id="KW-0238">DNA-binding</keyword>
<comment type="subcellular location">
    <subcellularLocation>
        <location evidence="1">Nucleus</location>
    </subcellularLocation>
</comment>
<name>A0AAE1S2D7_9SOLA</name>
<protein>
    <recommendedName>
        <fullName evidence="7">MBD domain-containing protein</fullName>
    </recommendedName>
</protein>
<keyword evidence="4" id="KW-0804">Transcription</keyword>
<keyword evidence="9" id="KW-1185">Reference proteome</keyword>
<dbReference type="Pfam" id="PF01429">
    <property type="entry name" value="MBD"/>
    <property type="match status" value="1"/>
</dbReference>
<dbReference type="Gene3D" id="3.30.890.10">
    <property type="entry name" value="Methyl-cpg-binding Protein 2, Chain A"/>
    <property type="match status" value="1"/>
</dbReference>
<dbReference type="InterPro" id="IPR001739">
    <property type="entry name" value="Methyl_CpG_DNA-bd"/>
</dbReference>
<evidence type="ECO:0000256" key="5">
    <source>
        <dbReference type="ARBA" id="ARBA00023242"/>
    </source>
</evidence>
<keyword evidence="5" id="KW-0539">Nucleus</keyword>
<feature type="domain" description="MBD" evidence="7">
    <location>
        <begin position="8"/>
        <end position="78"/>
    </location>
</feature>
<dbReference type="PANTHER" id="PTHR33729">
    <property type="entry name" value="METHYL-CPG BINDING DOMAIN CONTAINING PROTEIN, EXPRESSED"/>
    <property type="match status" value="1"/>
</dbReference>
<feature type="region of interest" description="Disordered" evidence="6">
    <location>
        <begin position="318"/>
        <end position="338"/>
    </location>
</feature>
<evidence type="ECO:0000313" key="9">
    <source>
        <dbReference type="Proteomes" id="UP001291623"/>
    </source>
</evidence>
<dbReference type="EMBL" id="JAVYJV010000009">
    <property type="protein sequence ID" value="KAK4362190.1"/>
    <property type="molecule type" value="Genomic_DNA"/>
</dbReference>
<sequence length="338" mass="37452">MASNNMENNDVLPLEFPAPPSWKKLVMPKKGGKIKKNEVVFVAPTGDEIRNRRQLEKYLKTHDGNPGISEFDWTTGEALRRSARISEKVKAMPPLAVLEPTKKRHRTSSATRKDKEMDDANVEKENMDKKDMESAIEEKEGLEKENVVENEVEDKEKGEMGVDKEDTEHKKEEEMSGREVVIESSKDTQVEDGGKMAENGTEETTIEIDDNIPIDSMDKYNFNGVASDAAIGETNAAGGAEVKEKHRYGENLDSQITIDSSADDMNQDIPISGSETYNIQDPAFGGEATGVRENLGEYRSLGEENNKNRVGLVMDNGKINQPVPAHTPQHQSAATISC</sequence>
<evidence type="ECO:0000256" key="2">
    <source>
        <dbReference type="ARBA" id="ARBA00023015"/>
    </source>
</evidence>
<evidence type="ECO:0000259" key="7">
    <source>
        <dbReference type="PROSITE" id="PS50982"/>
    </source>
</evidence>
<dbReference type="GO" id="GO:0005634">
    <property type="term" value="C:nucleus"/>
    <property type="evidence" value="ECO:0007669"/>
    <property type="project" value="UniProtKB-SubCell"/>
</dbReference>
<dbReference type="AlphaFoldDB" id="A0AAE1S2D7"/>
<dbReference type="GO" id="GO:0003677">
    <property type="term" value="F:DNA binding"/>
    <property type="evidence" value="ECO:0007669"/>
    <property type="project" value="UniProtKB-KW"/>
</dbReference>
<dbReference type="InterPro" id="IPR016177">
    <property type="entry name" value="DNA-bd_dom_sf"/>
</dbReference>